<protein>
    <recommendedName>
        <fullName evidence="3">DUF4238 domain-containing protein</fullName>
    </recommendedName>
</protein>
<dbReference type="Pfam" id="PF14022">
    <property type="entry name" value="DUF4238"/>
    <property type="match status" value="1"/>
</dbReference>
<dbReference type="InterPro" id="IPR025332">
    <property type="entry name" value="DUF4238"/>
</dbReference>
<comment type="caution">
    <text evidence="1">The sequence shown here is derived from an EMBL/GenBank/DDBJ whole genome shotgun (WGS) entry which is preliminary data.</text>
</comment>
<evidence type="ECO:0008006" key="3">
    <source>
        <dbReference type="Google" id="ProtNLM"/>
    </source>
</evidence>
<accession>A0AAI9K4Y7</accession>
<reference evidence="1" key="1">
    <citation type="submission" date="2020-06" db="EMBL/GenBank/DDBJ databases">
        <title>Characterization of fructooligosaccharide metabolism and fructooligosaccharide-degrading enzymes in human commensal butyrate producers.</title>
        <authorList>
            <person name="Tanno H."/>
            <person name="Fujii T."/>
            <person name="Hirano K."/>
            <person name="Maeno S."/>
            <person name="Tonozuka T."/>
            <person name="Sakamoto M."/>
            <person name="Ohkuma M."/>
            <person name="Tochio T."/>
            <person name="Endo A."/>
        </authorList>
    </citation>
    <scope>NUCLEOTIDE SEQUENCE</scope>
    <source>
        <strain evidence="1">JCM 31265</strain>
    </source>
</reference>
<evidence type="ECO:0000313" key="1">
    <source>
        <dbReference type="EMBL" id="GFO94557.1"/>
    </source>
</evidence>
<gene>
    <name evidence="1" type="ORF">COEU31_16030</name>
</gene>
<proteinExistence type="predicted"/>
<evidence type="ECO:0000313" key="2">
    <source>
        <dbReference type="Proteomes" id="UP000660047"/>
    </source>
</evidence>
<organism evidence="1 2">
    <name type="scientific">Coprococcus eutactus</name>
    <dbReference type="NCBI Taxonomy" id="33043"/>
    <lineage>
        <taxon>Bacteria</taxon>
        <taxon>Bacillati</taxon>
        <taxon>Bacillota</taxon>
        <taxon>Clostridia</taxon>
        <taxon>Lachnospirales</taxon>
        <taxon>Lachnospiraceae</taxon>
        <taxon>Coprococcus</taxon>
    </lineage>
</organism>
<dbReference type="AlphaFoldDB" id="A0AAI9K4Y7"/>
<dbReference type="Proteomes" id="UP000660047">
    <property type="component" value="Unassembled WGS sequence"/>
</dbReference>
<sequence length="261" mass="30434">MYEVTGKSGEIVYDNRLENCFSILERRYAELRTNIEKKAFVKDNYKTKCFLTRDEKMHFIGYITVQLLRTPHFLNSAFDVAKKIDCDGKTDRQLMNLVRLTCLLFLCSNQENVEQDKSSGVIRDSQMRVLNAIMGPMFGMSFMIGVDNEAMLITTDNPVYMVHSNRDYIIDDEYIENDEIIFPITASLCLIMFGGENKDKYHKNCLFEITDEWRKHIFVAMCCTTDKKIFSNHKFDKDELKIIDEVLKDEAKGDTECHILT</sequence>
<name>A0AAI9K4Y7_9FIRM</name>
<dbReference type="EMBL" id="BLYL01000008">
    <property type="protein sequence ID" value="GFO94557.1"/>
    <property type="molecule type" value="Genomic_DNA"/>
</dbReference>